<name>A0A7Z7HQD1_9PROT</name>
<proteinExistence type="predicted"/>
<evidence type="ECO:0000313" key="2">
    <source>
        <dbReference type="Proteomes" id="UP000242886"/>
    </source>
</evidence>
<protein>
    <submittedName>
        <fullName evidence="1">Uncharacterized protein</fullName>
    </submittedName>
</protein>
<reference evidence="1" key="1">
    <citation type="submission" date="2017-03" db="EMBL/GenBank/DDBJ databases">
        <authorList>
            <consortium name="AG Boll"/>
        </authorList>
    </citation>
    <scope>NUCLEOTIDE SEQUENCE [LARGE SCALE GENOMIC DNA]</scope>
    <source>
        <strain evidence="1">Chol</strain>
    </source>
</reference>
<evidence type="ECO:0000313" key="1">
    <source>
        <dbReference type="EMBL" id="SMB21127.1"/>
    </source>
</evidence>
<organism evidence="1 2">
    <name type="scientific">Sterolibacterium denitrificans</name>
    <dbReference type="NCBI Taxonomy" id="157592"/>
    <lineage>
        <taxon>Bacteria</taxon>
        <taxon>Pseudomonadati</taxon>
        <taxon>Pseudomonadota</taxon>
        <taxon>Betaproteobacteria</taxon>
        <taxon>Nitrosomonadales</taxon>
        <taxon>Sterolibacteriaceae</taxon>
        <taxon>Sterolibacterium</taxon>
    </lineage>
</organism>
<sequence length="141" mass="15954">MYIQTFDDLLSSARQQPDAQRLLFIFTISELPEDATLEQRMRFRDGLGGALTPLMEVDKLPDELQDFDHLVSESMEFAKGTRAADWSIVFCAALGGHGRTPPAREEADIPLRRMTDAIRMGEIGPYIAFDRMGHQVRLVQN</sequence>
<keyword evidence="2" id="KW-1185">Reference proteome</keyword>
<accession>A0A7Z7HQD1</accession>
<dbReference type="RefSeq" id="WP_154715701.1">
    <property type="nucleotide sequence ID" value="NZ_LT837803.1"/>
</dbReference>
<dbReference type="EMBL" id="LT837803">
    <property type="protein sequence ID" value="SMB21127.1"/>
    <property type="molecule type" value="Genomic_DNA"/>
</dbReference>
<dbReference type="Proteomes" id="UP000242886">
    <property type="component" value="Chromosome SDENCHOL"/>
</dbReference>
<dbReference type="AlphaFoldDB" id="A0A7Z7HQD1"/>
<gene>
    <name evidence="1" type="ORF">SDENCHOL_10135</name>
</gene>